<dbReference type="RefSeq" id="XP_047773305.1">
    <property type="nucleotide sequence ID" value="XM_047921178.1"/>
</dbReference>
<evidence type="ECO:0000313" key="1">
    <source>
        <dbReference type="EMBL" id="KAH9829942.1"/>
    </source>
</evidence>
<dbReference type="EMBL" id="JADCUA010000034">
    <property type="protein sequence ID" value="KAH9829942.1"/>
    <property type="molecule type" value="Genomic_DNA"/>
</dbReference>
<dbReference type="Proteomes" id="UP000814176">
    <property type="component" value="Unassembled WGS sequence"/>
</dbReference>
<organism evidence="1 2">
    <name type="scientific">Rhodofomes roseus</name>
    <dbReference type="NCBI Taxonomy" id="34475"/>
    <lineage>
        <taxon>Eukaryota</taxon>
        <taxon>Fungi</taxon>
        <taxon>Dikarya</taxon>
        <taxon>Basidiomycota</taxon>
        <taxon>Agaricomycotina</taxon>
        <taxon>Agaricomycetes</taxon>
        <taxon>Polyporales</taxon>
        <taxon>Rhodofomes</taxon>
    </lineage>
</organism>
<keyword evidence="2" id="KW-1185">Reference proteome</keyword>
<evidence type="ECO:0000313" key="2">
    <source>
        <dbReference type="Proteomes" id="UP000814176"/>
    </source>
</evidence>
<protein>
    <submittedName>
        <fullName evidence="1">Uncharacterized protein</fullName>
    </submittedName>
</protein>
<name>A0ABQ8K0G6_9APHY</name>
<sequence length="287" mass="32657">DSLTLLESVQHIYLRRMMGLNPRAMTTPLFTETGLWPIRYRRLALALRFALYIISQRPPVPLAALAEARAMAIAGADSWLGDLHHALQSLPVPVEMDKHAALTADYISNMLERLRISLVEHLRQEIASSQRLVMLAARASREPVLERRDYLSITRREHRAALIRLLVSDHPLAVEQMRRRTPPVPREWRVCRFCARRGSIEDETHTLLRCPGAALVEPRKRFMAQVLSVRTDLRVSLATTPLAFLAEVTRDADAVTHLAEYVHTVFLLCENVPMVVITSEEQLLQLS</sequence>
<accession>A0ABQ8K0G6</accession>
<dbReference type="GeneID" id="72001910"/>
<gene>
    <name evidence="1" type="ORF">C8Q71DRAFT_717662</name>
</gene>
<feature type="non-terminal residue" evidence="1">
    <location>
        <position position="1"/>
    </location>
</feature>
<comment type="caution">
    <text evidence="1">The sequence shown here is derived from an EMBL/GenBank/DDBJ whole genome shotgun (WGS) entry which is preliminary data.</text>
</comment>
<proteinExistence type="predicted"/>
<reference evidence="1 2" key="1">
    <citation type="journal article" date="2021" name="Environ. Microbiol.">
        <title>Gene family expansions and transcriptome signatures uncover fungal adaptations to wood decay.</title>
        <authorList>
            <person name="Hage H."/>
            <person name="Miyauchi S."/>
            <person name="Viragh M."/>
            <person name="Drula E."/>
            <person name="Min B."/>
            <person name="Chaduli D."/>
            <person name="Navarro D."/>
            <person name="Favel A."/>
            <person name="Norest M."/>
            <person name="Lesage-Meessen L."/>
            <person name="Balint B."/>
            <person name="Merenyi Z."/>
            <person name="de Eugenio L."/>
            <person name="Morin E."/>
            <person name="Martinez A.T."/>
            <person name="Baldrian P."/>
            <person name="Stursova M."/>
            <person name="Martinez M.J."/>
            <person name="Novotny C."/>
            <person name="Magnuson J.K."/>
            <person name="Spatafora J.W."/>
            <person name="Maurice S."/>
            <person name="Pangilinan J."/>
            <person name="Andreopoulos W."/>
            <person name="LaButti K."/>
            <person name="Hundley H."/>
            <person name="Na H."/>
            <person name="Kuo A."/>
            <person name="Barry K."/>
            <person name="Lipzen A."/>
            <person name="Henrissat B."/>
            <person name="Riley R."/>
            <person name="Ahrendt S."/>
            <person name="Nagy L.G."/>
            <person name="Grigoriev I.V."/>
            <person name="Martin F."/>
            <person name="Rosso M.N."/>
        </authorList>
    </citation>
    <scope>NUCLEOTIDE SEQUENCE [LARGE SCALE GENOMIC DNA]</scope>
    <source>
        <strain evidence="1 2">CIRM-BRFM 1785</strain>
    </source>
</reference>